<protein>
    <recommendedName>
        <fullName evidence="4">DUF3558 domain-containing protein</fullName>
    </recommendedName>
</protein>
<feature type="compositionally biased region" description="Acidic residues" evidence="1">
    <location>
        <begin position="194"/>
        <end position="204"/>
    </location>
</feature>
<gene>
    <name evidence="2" type="ORF">ACGLYG10_0825</name>
</gene>
<accession>A0A1M4RXC4</accession>
<dbReference type="EMBL" id="FQTT01000006">
    <property type="protein sequence ID" value="SHE24618.1"/>
    <property type="molecule type" value="Genomic_DNA"/>
</dbReference>
<dbReference type="STRING" id="1892869.ACGLYG10_0825"/>
<reference evidence="3" key="1">
    <citation type="submission" date="2016-09" db="EMBL/GenBank/DDBJ databases">
        <authorList>
            <person name="Strepis N."/>
        </authorList>
    </citation>
    <scope>NUCLEOTIDE SEQUENCE [LARGE SCALE GENOMIC DNA]</scope>
</reference>
<dbReference type="Proteomes" id="UP000184291">
    <property type="component" value="Unassembled WGS sequence"/>
</dbReference>
<dbReference type="AlphaFoldDB" id="A0A1M4RXC4"/>
<evidence type="ECO:0000313" key="2">
    <source>
        <dbReference type="EMBL" id="SHE24618.1"/>
    </source>
</evidence>
<feature type="region of interest" description="Disordered" evidence="1">
    <location>
        <begin position="183"/>
        <end position="204"/>
    </location>
</feature>
<evidence type="ECO:0000256" key="1">
    <source>
        <dbReference type="SAM" id="MobiDB-lite"/>
    </source>
</evidence>
<evidence type="ECO:0000313" key="3">
    <source>
        <dbReference type="Proteomes" id="UP000184291"/>
    </source>
</evidence>
<proteinExistence type="predicted"/>
<organism evidence="2 3">
    <name type="scientific">Actinomyces glycerinitolerans</name>
    <dbReference type="NCBI Taxonomy" id="1892869"/>
    <lineage>
        <taxon>Bacteria</taxon>
        <taxon>Bacillati</taxon>
        <taxon>Actinomycetota</taxon>
        <taxon>Actinomycetes</taxon>
        <taxon>Actinomycetales</taxon>
        <taxon>Actinomycetaceae</taxon>
        <taxon>Actinomyces</taxon>
    </lineage>
</organism>
<keyword evidence="3" id="KW-1185">Reference proteome</keyword>
<evidence type="ECO:0008006" key="4">
    <source>
        <dbReference type="Google" id="ProtNLM"/>
    </source>
</evidence>
<name>A0A1M4RXC4_9ACTO</name>
<sequence>MSLAACGLIDGSDDPTRAPSTPLADETICGVFPNRDLQNILGFNTYRYDYDTGTITNVDTGATGYHYGCHMESNSEPFGRIEIQYTVGNTLLLPGRGQLEFDGIPEEFTNATRASFEVVDGEGWGWTTSAEVFVAWRYNDNQVLAARLTYWGPEEGLDEQVERFHTILEPALAQIPELASTTSTRVVVPSPTPEAEDTASSTDD</sequence>